<sequence>MSTSGFFCSVCAKTFANHSNLRAHVKLHHPDQLNEIAPNKIKYKCEICSESFNNKILFNKHHKVHTSGQKCPLCEVIDVKSALIQHFTLVHNVDINIEHHDFKTIEEFNSWKKQIEEENTVFFPKHHGTFKSATYIRTRYQCHRSGTYQREGKGIRNLKVHGSKRINAFCPASIILDYKNGIYNVKYTSTHIGHTNELRHIPLPKSDRLMLADKLANKIPFKTIIEDIKGSLQDSNLERIHLVTKQDLRNIKRDFNLNNSAILNTNDAENVDLWVQKLKYTSTPFGHKNELCHINLPEKDKLILADNTNNGIYNIEYPEKLQRKKKKQCKEILSCKSNRTNKDGCESQISDECKTFKRGKKSKFKDFLTRQKCNDTINDDCDFELVADDTNNRINTNDPETLEPIKKKQYKEILSRHKNFAFIKDNCDSQDDSVQLVVDLNYGINLERPETLEELKEKMKRTFLEALDKATTYEQCELIRKIIAPLHPTLDKCIRKGGIEEELTKCIADETTQKELYPTLAKCISDDATQKELDPTPGKCIPGEGIEKELDHMLVKSISKVETQKELEPTLAKCNPEKGTNEVLDLAPAKYISDDGTQKEVDVMPAKYIPEKGTVEELDTASGESKNRLNCEQEELDVLKNRLNCDQKQSSITLNYKPLAYKFLSYFGYMD</sequence>
<dbReference type="PROSITE" id="PS00028">
    <property type="entry name" value="ZINC_FINGER_C2H2_1"/>
    <property type="match status" value="2"/>
</dbReference>
<dbReference type="Pfam" id="PF00096">
    <property type="entry name" value="zf-C2H2"/>
    <property type="match status" value="2"/>
</dbReference>
<keyword evidence="1" id="KW-0479">Metal-binding</keyword>
<dbReference type="Proteomes" id="UP000695000">
    <property type="component" value="Unplaced"/>
</dbReference>
<keyword evidence="1" id="KW-0862">Zinc</keyword>
<dbReference type="PANTHER" id="PTHR33936">
    <property type="entry name" value="PROTEIN CBG17840"/>
    <property type="match status" value="1"/>
</dbReference>
<dbReference type="SUPFAM" id="SSF57667">
    <property type="entry name" value="beta-beta-alpha zinc fingers"/>
    <property type="match status" value="1"/>
</dbReference>
<keyword evidence="1" id="KW-0863">Zinc-finger</keyword>
<protein>
    <submittedName>
        <fullName evidence="5">Uncharacterized protein LOC108559858</fullName>
    </submittedName>
</protein>
<dbReference type="PANTHER" id="PTHR33936:SF24">
    <property type="entry name" value="C2H2-TYPE DOMAIN-CONTAINING PROTEIN"/>
    <property type="match status" value="1"/>
</dbReference>
<dbReference type="RefSeq" id="XP_017772715.1">
    <property type="nucleotide sequence ID" value="XM_017917226.1"/>
</dbReference>
<organism evidence="4 5">
    <name type="scientific">Nicrophorus vespilloides</name>
    <name type="common">Boreal carrion beetle</name>
    <dbReference type="NCBI Taxonomy" id="110193"/>
    <lineage>
        <taxon>Eukaryota</taxon>
        <taxon>Metazoa</taxon>
        <taxon>Ecdysozoa</taxon>
        <taxon>Arthropoda</taxon>
        <taxon>Hexapoda</taxon>
        <taxon>Insecta</taxon>
        <taxon>Pterygota</taxon>
        <taxon>Neoptera</taxon>
        <taxon>Endopterygota</taxon>
        <taxon>Coleoptera</taxon>
        <taxon>Polyphaga</taxon>
        <taxon>Staphyliniformia</taxon>
        <taxon>Silphidae</taxon>
        <taxon>Nicrophorinae</taxon>
        <taxon>Nicrophorus</taxon>
    </lineage>
</organism>
<dbReference type="Gene3D" id="3.30.160.60">
    <property type="entry name" value="Classic Zinc Finger"/>
    <property type="match status" value="1"/>
</dbReference>
<name>A0ABM1MDR5_NICVS</name>
<evidence type="ECO:0000313" key="4">
    <source>
        <dbReference type="Proteomes" id="UP000695000"/>
    </source>
</evidence>
<accession>A0ABM1MDR5</accession>
<evidence type="ECO:0000259" key="3">
    <source>
        <dbReference type="PROSITE" id="PS50157"/>
    </source>
</evidence>
<feature type="domain" description="C2H2-type" evidence="3">
    <location>
        <begin position="6"/>
        <end position="33"/>
    </location>
</feature>
<evidence type="ECO:0000313" key="5">
    <source>
        <dbReference type="RefSeq" id="XP_017772715.1"/>
    </source>
</evidence>
<evidence type="ECO:0000256" key="1">
    <source>
        <dbReference type="PROSITE-ProRule" id="PRU00042"/>
    </source>
</evidence>
<reference evidence="5" key="1">
    <citation type="submission" date="2025-08" db="UniProtKB">
        <authorList>
            <consortium name="RefSeq"/>
        </authorList>
    </citation>
    <scope>IDENTIFICATION</scope>
    <source>
        <tissue evidence="5">Whole Larva</tissue>
    </source>
</reference>
<dbReference type="InterPro" id="IPR052797">
    <property type="entry name" value="RegFact_GeneExpr_CellDeath"/>
</dbReference>
<dbReference type="InterPro" id="IPR036236">
    <property type="entry name" value="Znf_C2H2_sf"/>
</dbReference>
<dbReference type="GeneID" id="108559858"/>
<gene>
    <name evidence="5" type="primary">LOC108559858</name>
</gene>
<feature type="coiled-coil region" evidence="2">
    <location>
        <begin position="622"/>
        <end position="649"/>
    </location>
</feature>
<evidence type="ECO:0000256" key="2">
    <source>
        <dbReference type="SAM" id="Coils"/>
    </source>
</evidence>
<keyword evidence="2" id="KW-0175">Coiled coil</keyword>
<dbReference type="SMART" id="SM00355">
    <property type="entry name" value="ZnF_C2H2"/>
    <property type="match status" value="3"/>
</dbReference>
<dbReference type="InterPro" id="IPR013087">
    <property type="entry name" value="Znf_C2H2_type"/>
</dbReference>
<keyword evidence="4" id="KW-1185">Reference proteome</keyword>
<feature type="domain" description="C2H2-type" evidence="3">
    <location>
        <begin position="43"/>
        <end position="70"/>
    </location>
</feature>
<dbReference type="PROSITE" id="PS50157">
    <property type="entry name" value="ZINC_FINGER_C2H2_2"/>
    <property type="match status" value="2"/>
</dbReference>
<proteinExistence type="predicted"/>